<evidence type="ECO:0000256" key="1">
    <source>
        <dbReference type="ARBA" id="ARBA00022596"/>
    </source>
</evidence>
<keyword evidence="2" id="KW-0456">Lyase</keyword>
<sequence length="468" mass="48147">MHAWFDVSAGVAGDMLLGSLLDAGADPDGVQAAIDAVAPGSVRLESAPVVRGGQRGVKARVRVLVEDPPHRRWATIRATLKDAALAEQTRAWALAAFARLADAEARAHGIDAEDVHFHEVGALDSIADVVGTCEALRGLGVTSVSASPVRLGAGRVRAAHGDIPVPVPAVAELAVGWQVYATPEGDAAHGHGSHQHSHDHGHDPHVYGDHHDTPAVVTTAGSVGELATPTGLAMIRALSQRCEPLPALTVRAVGVGAGGKDFAGWPNVVRVLLGERPEAGDPAAPGAGVDRGAAAPEDVPATALVELRANVDDLDGRLWPGVLQACLDAGAADAWLVPIVMKKGRPAHTVHALVDAAHRDAVVEVILARTSTLGVRGDEVRRIVLERGWSDVAIGDATVRIKVGHRDGRVVHATPEFSSVQALGAALGIDESDALQRATGALAAAGLLPGRPYPSATRLTAPEGGAHP</sequence>
<comment type="catalytic activity">
    <reaction evidence="2">
        <text>Ni(II)-pyridinium-3,5-bisthiocarboxylate mononucleotide = pyridinium-3,5-bisthiocarboxylate mononucleotide + Ni(2+)</text>
        <dbReference type="Rhea" id="RHEA:54784"/>
        <dbReference type="ChEBI" id="CHEBI:49786"/>
        <dbReference type="ChEBI" id="CHEBI:137372"/>
        <dbReference type="ChEBI" id="CHEBI:137373"/>
        <dbReference type="EC" id="4.99.1.12"/>
    </reaction>
</comment>
<dbReference type="InterPro" id="IPR002822">
    <property type="entry name" value="Ni_insertion"/>
</dbReference>
<dbReference type="Proteomes" id="UP000501058">
    <property type="component" value="Chromosome"/>
</dbReference>
<feature type="region of interest" description="Disordered" evidence="3">
    <location>
        <begin position="184"/>
        <end position="215"/>
    </location>
</feature>
<dbReference type="PANTHER" id="PTHR36566">
    <property type="entry name" value="NICKEL INSERTION PROTEIN-RELATED"/>
    <property type="match status" value="1"/>
</dbReference>
<organism evidence="4 5">
    <name type="scientific">Propioniciclava coleopterorum</name>
    <dbReference type="NCBI Taxonomy" id="2714937"/>
    <lineage>
        <taxon>Bacteria</taxon>
        <taxon>Bacillati</taxon>
        <taxon>Actinomycetota</taxon>
        <taxon>Actinomycetes</taxon>
        <taxon>Propionibacteriales</taxon>
        <taxon>Propionibacteriaceae</taxon>
        <taxon>Propioniciclava</taxon>
    </lineage>
</organism>
<evidence type="ECO:0000256" key="2">
    <source>
        <dbReference type="HAMAP-Rule" id="MF_01074"/>
    </source>
</evidence>
<keyword evidence="1 2" id="KW-0533">Nickel</keyword>
<evidence type="ECO:0000313" key="4">
    <source>
        <dbReference type="EMBL" id="QIK71012.1"/>
    </source>
</evidence>
<protein>
    <recommendedName>
        <fullName evidence="2">Pyridinium-3,5-bisthiocarboxylic acid mononucleotide nickel insertion protein</fullName>
        <shortName evidence="2">P2TMN nickel insertion protein</shortName>
        <ecNumber evidence="2">4.99.1.12</ecNumber>
    </recommendedName>
    <alternativeName>
        <fullName evidence="2">Nickel-pincer cofactor biosynthesis protein LarC</fullName>
    </alternativeName>
</protein>
<keyword evidence="5" id="KW-1185">Reference proteome</keyword>
<reference evidence="4 5" key="1">
    <citation type="submission" date="2020-03" db="EMBL/GenBank/DDBJ databases">
        <title>Propioniciclava sp. nov., isolated from Hydrophilus acuminatus.</title>
        <authorList>
            <person name="Hyun D.-W."/>
            <person name="Bae J.-W."/>
        </authorList>
    </citation>
    <scope>NUCLEOTIDE SEQUENCE [LARGE SCALE GENOMIC DNA]</scope>
    <source>
        <strain evidence="4 5">HDW11</strain>
    </source>
</reference>
<dbReference type="EC" id="4.99.1.12" evidence="2"/>
<dbReference type="AlphaFoldDB" id="A0A6G7Y2H7"/>
<accession>A0A6G7Y2H7</accession>
<feature type="compositionally biased region" description="Basic and acidic residues" evidence="3">
    <location>
        <begin position="196"/>
        <end position="213"/>
    </location>
</feature>
<dbReference type="HAMAP" id="MF_01074">
    <property type="entry name" value="LarC"/>
    <property type="match status" value="1"/>
</dbReference>
<dbReference type="GO" id="GO:0016151">
    <property type="term" value="F:nickel cation binding"/>
    <property type="evidence" value="ECO:0007669"/>
    <property type="project" value="UniProtKB-UniRule"/>
</dbReference>
<dbReference type="PANTHER" id="PTHR36566:SF1">
    <property type="entry name" value="PYRIDINIUM-3,5-BISTHIOCARBOXYLIC ACID MONONUCLEOTIDE NICKEL INSERTION PROTEIN"/>
    <property type="match status" value="1"/>
</dbReference>
<dbReference type="Gene3D" id="3.30.70.1380">
    <property type="entry name" value="Transcriptional regulatory protein pf0864 domain like"/>
    <property type="match status" value="1"/>
</dbReference>
<dbReference type="EMBL" id="CP049865">
    <property type="protein sequence ID" value="QIK71012.1"/>
    <property type="molecule type" value="Genomic_DNA"/>
</dbReference>
<gene>
    <name evidence="2" type="primary">larC</name>
    <name evidence="4" type="ORF">G7070_00355</name>
</gene>
<dbReference type="KEGG" id="prv:G7070_00355"/>
<comment type="similarity">
    <text evidence="2">Belongs to the LarC family.</text>
</comment>
<evidence type="ECO:0000256" key="3">
    <source>
        <dbReference type="SAM" id="MobiDB-lite"/>
    </source>
</evidence>
<comment type="function">
    <text evidence="2">Involved in the biosynthesis of a nickel-pincer cofactor ((SCS)Ni(II) pincer complex). Binds Ni(2+), and functions in nickel delivery to pyridinium-3,5-bisthiocarboxylic acid mononucleotide (P2TMN), to form the mature cofactor. Is thus probably required for the activation of nickel-pincer cofactor-dependent enzymes.</text>
</comment>
<evidence type="ECO:0000313" key="5">
    <source>
        <dbReference type="Proteomes" id="UP000501058"/>
    </source>
</evidence>
<proteinExistence type="inferred from homology"/>
<dbReference type="RefSeq" id="WP_166230860.1">
    <property type="nucleotide sequence ID" value="NZ_CP049865.1"/>
</dbReference>
<dbReference type="Pfam" id="PF01969">
    <property type="entry name" value="Ni_insertion"/>
    <property type="match status" value="1"/>
</dbReference>
<dbReference type="GO" id="GO:0016829">
    <property type="term" value="F:lyase activity"/>
    <property type="evidence" value="ECO:0007669"/>
    <property type="project" value="UniProtKB-UniRule"/>
</dbReference>
<name>A0A6G7Y2H7_9ACTN</name>
<dbReference type="GO" id="GO:0051604">
    <property type="term" value="P:protein maturation"/>
    <property type="evidence" value="ECO:0007669"/>
    <property type="project" value="UniProtKB-UniRule"/>
</dbReference>